<name>A0ABW7ZEG6_9ACTN</name>
<evidence type="ECO:0000313" key="3">
    <source>
        <dbReference type="Proteomes" id="UP001612741"/>
    </source>
</evidence>
<keyword evidence="3" id="KW-1185">Reference proteome</keyword>
<keyword evidence="1" id="KW-1133">Transmembrane helix</keyword>
<gene>
    <name evidence="2" type="ORF">ACIBG2_51155</name>
</gene>
<dbReference type="EMBL" id="JBITGY010000024">
    <property type="protein sequence ID" value="MFI6505818.1"/>
    <property type="molecule type" value="Genomic_DNA"/>
</dbReference>
<dbReference type="Proteomes" id="UP001612741">
    <property type="component" value="Unassembled WGS sequence"/>
</dbReference>
<feature type="transmembrane region" description="Helical" evidence="1">
    <location>
        <begin position="6"/>
        <end position="29"/>
    </location>
</feature>
<evidence type="ECO:0000313" key="2">
    <source>
        <dbReference type="EMBL" id="MFI6505818.1"/>
    </source>
</evidence>
<proteinExistence type="predicted"/>
<protein>
    <submittedName>
        <fullName evidence="2">Uncharacterized protein</fullName>
    </submittedName>
</protein>
<reference evidence="2 3" key="1">
    <citation type="submission" date="2024-10" db="EMBL/GenBank/DDBJ databases">
        <title>The Natural Products Discovery Center: Release of the First 8490 Sequenced Strains for Exploring Actinobacteria Biosynthetic Diversity.</title>
        <authorList>
            <person name="Kalkreuter E."/>
            <person name="Kautsar S.A."/>
            <person name="Yang D."/>
            <person name="Bader C.D."/>
            <person name="Teijaro C.N."/>
            <person name="Fluegel L."/>
            <person name="Davis C.M."/>
            <person name="Simpson J.R."/>
            <person name="Lauterbach L."/>
            <person name="Steele A.D."/>
            <person name="Gui C."/>
            <person name="Meng S."/>
            <person name="Li G."/>
            <person name="Viehrig K."/>
            <person name="Ye F."/>
            <person name="Su P."/>
            <person name="Kiefer A.F."/>
            <person name="Nichols A."/>
            <person name="Cepeda A.J."/>
            <person name="Yan W."/>
            <person name="Fan B."/>
            <person name="Jiang Y."/>
            <person name="Adhikari A."/>
            <person name="Zheng C.-J."/>
            <person name="Schuster L."/>
            <person name="Cowan T.M."/>
            <person name="Smanski M.J."/>
            <person name="Chevrette M.G."/>
            <person name="De Carvalho L.P.S."/>
            <person name="Shen B."/>
        </authorList>
    </citation>
    <scope>NUCLEOTIDE SEQUENCE [LARGE SCALE GENOMIC DNA]</scope>
    <source>
        <strain evidence="2 3">NPDC050545</strain>
    </source>
</reference>
<comment type="caution">
    <text evidence="2">The sequence shown here is derived from an EMBL/GenBank/DDBJ whole genome shotgun (WGS) entry which is preliminary data.</text>
</comment>
<organism evidence="2 3">
    <name type="scientific">Nonomuraea typhae</name>
    <dbReference type="NCBI Taxonomy" id="2603600"/>
    <lineage>
        <taxon>Bacteria</taxon>
        <taxon>Bacillati</taxon>
        <taxon>Actinomycetota</taxon>
        <taxon>Actinomycetes</taxon>
        <taxon>Streptosporangiales</taxon>
        <taxon>Streptosporangiaceae</taxon>
        <taxon>Nonomuraea</taxon>
    </lineage>
</organism>
<keyword evidence="1" id="KW-0812">Transmembrane</keyword>
<evidence type="ECO:0000256" key="1">
    <source>
        <dbReference type="SAM" id="Phobius"/>
    </source>
</evidence>
<accession>A0ABW7ZEG6</accession>
<keyword evidence="1" id="KW-0472">Membrane</keyword>
<dbReference type="RefSeq" id="WP_397092218.1">
    <property type="nucleotide sequence ID" value="NZ_JBITGY010000024.1"/>
</dbReference>
<sequence length="83" mass="8867">MIFGHFLLAAAGMLVPVALLGFVMLARWIPVHHDRLARHGGGPSSAAEARDRRLLHATTVTPSGNGMGGVAARAFRKAVRRSR</sequence>